<dbReference type="Pfam" id="PF05257">
    <property type="entry name" value="CHAP"/>
    <property type="match status" value="1"/>
</dbReference>
<dbReference type="InterPro" id="IPR038765">
    <property type="entry name" value="Papain-like_cys_pep_sf"/>
</dbReference>
<evidence type="ECO:0000259" key="2">
    <source>
        <dbReference type="PROSITE" id="PS50911"/>
    </source>
</evidence>
<dbReference type="InterPro" id="IPR007921">
    <property type="entry name" value="CHAP_dom"/>
</dbReference>
<dbReference type="SUPFAM" id="SSF54001">
    <property type="entry name" value="Cysteine proteinases"/>
    <property type="match status" value="1"/>
</dbReference>
<accession>A0A1H7XU07</accession>
<organism evidence="3 4">
    <name type="scientific">Nonomuraea pusilla</name>
    <dbReference type="NCBI Taxonomy" id="46177"/>
    <lineage>
        <taxon>Bacteria</taxon>
        <taxon>Bacillati</taxon>
        <taxon>Actinomycetota</taxon>
        <taxon>Actinomycetes</taxon>
        <taxon>Streptosporangiales</taxon>
        <taxon>Streptosporangiaceae</taxon>
        <taxon>Nonomuraea</taxon>
    </lineage>
</organism>
<evidence type="ECO:0000313" key="3">
    <source>
        <dbReference type="EMBL" id="SEM37134.1"/>
    </source>
</evidence>
<dbReference type="STRING" id="46177.SAMN05660976_04962"/>
<feature type="chain" id="PRO_5011634246" evidence="1">
    <location>
        <begin position="37"/>
        <end position="234"/>
    </location>
</feature>
<feature type="signal peptide" evidence="1">
    <location>
        <begin position="1"/>
        <end position="36"/>
    </location>
</feature>
<dbReference type="OrthoDB" id="5124837at2"/>
<feature type="domain" description="Peptidase C51" evidence="2">
    <location>
        <begin position="103"/>
        <end position="231"/>
    </location>
</feature>
<keyword evidence="1" id="KW-0732">Signal</keyword>
<gene>
    <name evidence="3" type="ORF">SAMN05660976_04962</name>
</gene>
<dbReference type="EMBL" id="FOBF01000012">
    <property type="protein sequence ID" value="SEM37134.1"/>
    <property type="molecule type" value="Genomic_DNA"/>
</dbReference>
<dbReference type="AlphaFoldDB" id="A0A1H7XU07"/>
<reference evidence="3 4" key="1">
    <citation type="submission" date="2016-10" db="EMBL/GenBank/DDBJ databases">
        <authorList>
            <person name="de Groot N.N."/>
        </authorList>
    </citation>
    <scope>NUCLEOTIDE SEQUENCE [LARGE SCALE GENOMIC DNA]</scope>
    <source>
        <strain evidence="3 4">DSM 43357</strain>
    </source>
</reference>
<dbReference type="Gene3D" id="3.90.1720.10">
    <property type="entry name" value="endopeptidase domain like (from Nostoc punctiforme)"/>
    <property type="match status" value="1"/>
</dbReference>
<evidence type="ECO:0000313" key="4">
    <source>
        <dbReference type="Proteomes" id="UP000198953"/>
    </source>
</evidence>
<evidence type="ECO:0000256" key="1">
    <source>
        <dbReference type="SAM" id="SignalP"/>
    </source>
</evidence>
<dbReference type="Proteomes" id="UP000198953">
    <property type="component" value="Unassembled WGS sequence"/>
</dbReference>
<proteinExistence type="predicted"/>
<name>A0A1H7XU07_9ACTN</name>
<protein>
    <submittedName>
        <fullName evidence="3">CHAP domain-containing protein</fullName>
    </submittedName>
</protein>
<sequence length="234" mass="24806">MAKHRFTRAPKINYAGAALGATVLLTAFGGHTAALADTLQTGAQHTAQAAGIAGHDVHENASAQRSQTAVTATATQVLALARQQIGTSENAQGGGTKFQEWYATSPRAAETVKRDGGAPRDYLNAAWCSMFVSWVGEHSGARSQIGWDAYTVTHAKWFKANGRWGSTPKPGAVVFFAWDGSKDLDSIQHVGFVEKDNGDGTITTIEGNTGNGKVEERVRPTSQVVGYGYPHYAA</sequence>
<dbReference type="PROSITE" id="PS50911">
    <property type="entry name" value="CHAP"/>
    <property type="match status" value="1"/>
</dbReference>
<dbReference type="RefSeq" id="WP_055502786.1">
    <property type="nucleotide sequence ID" value="NZ_BBZG01000001.1"/>
</dbReference>
<keyword evidence="4" id="KW-1185">Reference proteome</keyword>